<feature type="transmembrane region" description="Helical" evidence="1">
    <location>
        <begin position="109"/>
        <end position="130"/>
    </location>
</feature>
<dbReference type="EMBL" id="CH902618">
    <property type="protein sequence ID" value="KPU78703.1"/>
    <property type="molecule type" value="Genomic_DNA"/>
</dbReference>
<accession>A0A0P8XVH5</accession>
<gene>
    <name evidence="2" type="primary">Dana\GF27103</name>
    <name evidence="2" type="ORF">GF27103</name>
</gene>
<feature type="transmembrane region" description="Helical" evidence="1">
    <location>
        <begin position="41"/>
        <end position="67"/>
    </location>
</feature>
<proteinExistence type="predicted"/>
<evidence type="ECO:0000256" key="1">
    <source>
        <dbReference type="SAM" id="Phobius"/>
    </source>
</evidence>
<sequence length="140" mass="15838">MCFCPTIGLKITVILLVAISATLNCLDFIEDFYNILNIGSNVILLSVSMTIDLVCIGFAFAGVYALYFEKIRMFQVFLLELIAYCLCKLILWIICGNLLGELNTLVTHLWFQLSMLGTLFCMIGTTLLCMRFHEISEEEV</sequence>
<dbReference type="KEGG" id="dan:26514512"/>
<organism evidence="2 3">
    <name type="scientific">Drosophila ananassae</name>
    <name type="common">Fruit fly</name>
    <dbReference type="NCBI Taxonomy" id="7217"/>
    <lineage>
        <taxon>Eukaryota</taxon>
        <taxon>Metazoa</taxon>
        <taxon>Ecdysozoa</taxon>
        <taxon>Arthropoda</taxon>
        <taxon>Hexapoda</taxon>
        <taxon>Insecta</taxon>
        <taxon>Pterygota</taxon>
        <taxon>Neoptera</taxon>
        <taxon>Endopterygota</taxon>
        <taxon>Diptera</taxon>
        <taxon>Brachycera</taxon>
        <taxon>Muscomorpha</taxon>
        <taxon>Ephydroidea</taxon>
        <taxon>Drosophilidae</taxon>
        <taxon>Drosophila</taxon>
        <taxon>Sophophora</taxon>
    </lineage>
</organism>
<feature type="transmembrane region" description="Helical" evidence="1">
    <location>
        <begin position="74"/>
        <end position="94"/>
    </location>
</feature>
<feature type="transmembrane region" description="Helical" evidence="1">
    <location>
        <begin position="7"/>
        <end position="29"/>
    </location>
</feature>
<keyword evidence="1" id="KW-1133">Transmembrane helix</keyword>
<protein>
    <submittedName>
        <fullName evidence="2">Uncharacterized protein, isoform A</fullName>
    </submittedName>
</protein>
<dbReference type="InParanoid" id="A0A0P8XVH5"/>
<reference evidence="2 3" key="1">
    <citation type="journal article" date="2007" name="Nature">
        <title>Evolution of genes and genomes on the Drosophila phylogeny.</title>
        <authorList>
            <consortium name="Drosophila 12 Genomes Consortium"/>
            <person name="Clark A.G."/>
            <person name="Eisen M.B."/>
            <person name="Smith D.R."/>
            <person name="Bergman C.M."/>
            <person name="Oliver B."/>
            <person name="Markow T.A."/>
            <person name="Kaufman T.C."/>
            <person name="Kellis M."/>
            <person name="Gelbart W."/>
            <person name="Iyer V.N."/>
            <person name="Pollard D.A."/>
            <person name="Sackton T.B."/>
            <person name="Larracuente A.M."/>
            <person name="Singh N.D."/>
            <person name="Abad J.P."/>
            <person name="Abt D.N."/>
            <person name="Adryan B."/>
            <person name="Aguade M."/>
            <person name="Akashi H."/>
            <person name="Anderson W.W."/>
            <person name="Aquadro C.F."/>
            <person name="Ardell D.H."/>
            <person name="Arguello R."/>
            <person name="Artieri C.G."/>
            <person name="Barbash D.A."/>
            <person name="Barker D."/>
            <person name="Barsanti P."/>
            <person name="Batterham P."/>
            <person name="Batzoglou S."/>
            <person name="Begun D."/>
            <person name="Bhutkar A."/>
            <person name="Blanco E."/>
            <person name="Bosak S.A."/>
            <person name="Bradley R.K."/>
            <person name="Brand A.D."/>
            <person name="Brent M.R."/>
            <person name="Brooks A.N."/>
            <person name="Brown R.H."/>
            <person name="Butlin R.K."/>
            <person name="Caggese C."/>
            <person name="Calvi B.R."/>
            <person name="Bernardo de Carvalho A."/>
            <person name="Caspi A."/>
            <person name="Castrezana S."/>
            <person name="Celniker S.E."/>
            <person name="Chang J.L."/>
            <person name="Chapple C."/>
            <person name="Chatterji S."/>
            <person name="Chinwalla A."/>
            <person name="Civetta A."/>
            <person name="Clifton S.W."/>
            <person name="Comeron J.M."/>
            <person name="Costello J.C."/>
            <person name="Coyne J.A."/>
            <person name="Daub J."/>
            <person name="David R.G."/>
            <person name="Delcher A.L."/>
            <person name="Delehaunty K."/>
            <person name="Do C.B."/>
            <person name="Ebling H."/>
            <person name="Edwards K."/>
            <person name="Eickbush T."/>
            <person name="Evans J.D."/>
            <person name="Filipski A."/>
            <person name="Findeiss S."/>
            <person name="Freyhult E."/>
            <person name="Fulton L."/>
            <person name="Fulton R."/>
            <person name="Garcia A.C."/>
            <person name="Gardiner A."/>
            <person name="Garfield D.A."/>
            <person name="Garvin B.E."/>
            <person name="Gibson G."/>
            <person name="Gilbert D."/>
            <person name="Gnerre S."/>
            <person name="Godfrey J."/>
            <person name="Good R."/>
            <person name="Gotea V."/>
            <person name="Gravely B."/>
            <person name="Greenberg A.J."/>
            <person name="Griffiths-Jones S."/>
            <person name="Gross S."/>
            <person name="Guigo R."/>
            <person name="Gustafson E.A."/>
            <person name="Haerty W."/>
            <person name="Hahn M.W."/>
            <person name="Halligan D.L."/>
            <person name="Halpern A.L."/>
            <person name="Halter G.M."/>
            <person name="Han M.V."/>
            <person name="Heger A."/>
            <person name="Hillier L."/>
            <person name="Hinrichs A.S."/>
            <person name="Holmes I."/>
            <person name="Hoskins R.A."/>
            <person name="Hubisz M.J."/>
            <person name="Hultmark D."/>
            <person name="Huntley M.A."/>
            <person name="Jaffe D.B."/>
            <person name="Jagadeeshan S."/>
            <person name="Jeck W.R."/>
            <person name="Johnson J."/>
            <person name="Jones C.D."/>
            <person name="Jordan W.C."/>
            <person name="Karpen G.H."/>
            <person name="Kataoka E."/>
            <person name="Keightley P.D."/>
            <person name="Kheradpour P."/>
            <person name="Kirkness E.F."/>
            <person name="Koerich L.B."/>
            <person name="Kristiansen K."/>
            <person name="Kudrna D."/>
            <person name="Kulathinal R.J."/>
            <person name="Kumar S."/>
            <person name="Kwok R."/>
            <person name="Lander E."/>
            <person name="Langley C.H."/>
            <person name="Lapoint R."/>
            <person name="Lazzaro B.P."/>
            <person name="Lee S.J."/>
            <person name="Levesque L."/>
            <person name="Li R."/>
            <person name="Lin C.F."/>
            <person name="Lin M.F."/>
            <person name="Lindblad-Toh K."/>
            <person name="Llopart A."/>
            <person name="Long M."/>
            <person name="Low L."/>
            <person name="Lozovsky E."/>
            <person name="Lu J."/>
            <person name="Luo M."/>
            <person name="Machado C.A."/>
            <person name="Makalowski W."/>
            <person name="Marzo M."/>
            <person name="Matsuda M."/>
            <person name="Matzkin L."/>
            <person name="McAllister B."/>
            <person name="McBride C.S."/>
            <person name="McKernan B."/>
            <person name="McKernan K."/>
            <person name="Mendez-Lago M."/>
            <person name="Minx P."/>
            <person name="Mollenhauer M.U."/>
            <person name="Montooth K."/>
            <person name="Mount S.M."/>
            <person name="Mu X."/>
            <person name="Myers E."/>
            <person name="Negre B."/>
            <person name="Newfeld S."/>
            <person name="Nielsen R."/>
            <person name="Noor M.A."/>
            <person name="O'Grady P."/>
            <person name="Pachter L."/>
            <person name="Papaceit M."/>
            <person name="Parisi M.J."/>
            <person name="Parisi M."/>
            <person name="Parts L."/>
            <person name="Pedersen J.S."/>
            <person name="Pesole G."/>
            <person name="Phillippy A.M."/>
            <person name="Ponting C.P."/>
            <person name="Pop M."/>
            <person name="Porcelli D."/>
            <person name="Powell J.R."/>
            <person name="Prohaska S."/>
            <person name="Pruitt K."/>
            <person name="Puig M."/>
            <person name="Quesneville H."/>
            <person name="Ram K.R."/>
            <person name="Rand D."/>
            <person name="Rasmussen M.D."/>
            <person name="Reed L.K."/>
            <person name="Reenan R."/>
            <person name="Reily A."/>
            <person name="Remington K.A."/>
            <person name="Rieger T.T."/>
            <person name="Ritchie M.G."/>
            <person name="Robin C."/>
            <person name="Rogers Y.H."/>
            <person name="Rohde C."/>
            <person name="Rozas J."/>
            <person name="Rubenfield M.J."/>
            <person name="Ruiz A."/>
            <person name="Russo S."/>
            <person name="Salzberg S.L."/>
            <person name="Sanchez-Gracia A."/>
            <person name="Saranga D.J."/>
            <person name="Sato H."/>
            <person name="Schaeffer S.W."/>
            <person name="Schatz M.C."/>
            <person name="Schlenke T."/>
            <person name="Schwartz R."/>
            <person name="Segarra C."/>
            <person name="Singh R.S."/>
            <person name="Sirot L."/>
            <person name="Sirota M."/>
            <person name="Sisneros N.B."/>
            <person name="Smith C.D."/>
            <person name="Smith T.F."/>
            <person name="Spieth J."/>
            <person name="Stage D.E."/>
            <person name="Stark A."/>
            <person name="Stephan W."/>
            <person name="Strausberg R.L."/>
            <person name="Strempel S."/>
            <person name="Sturgill D."/>
            <person name="Sutton G."/>
            <person name="Sutton G.G."/>
            <person name="Tao W."/>
            <person name="Teichmann S."/>
            <person name="Tobari Y.N."/>
            <person name="Tomimura Y."/>
            <person name="Tsolas J.M."/>
            <person name="Valente V.L."/>
            <person name="Venter E."/>
            <person name="Venter J.C."/>
            <person name="Vicario S."/>
            <person name="Vieira F.G."/>
            <person name="Vilella A.J."/>
            <person name="Villasante A."/>
            <person name="Walenz B."/>
            <person name="Wang J."/>
            <person name="Wasserman M."/>
            <person name="Watts T."/>
            <person name="Wilson D."/>
            <person name="Wilson R.K."/>
            <person name="Wing R.A."/>
            <person name="Wolfner M.F."/>
            <person name="Wong A."/>
            <person name="Wong G.K."/>
            <person name="Wu C.I."/>
            <person name="Wu G."/>
            <person name="Yamamoto D."/>
            <person name="Yang H.P."/>
            <person name="Yang S.P."/>
            <person name="Yorke J.A."/>
            <person name="Yoshida K."/>
            <person name="Zdobnov E."/>
            <person name="Zhang P."/>
            <person name="Zhang Y."/>
            <person name="Zimin A.V."/>
            <person name="Baldwin J."/>
            <person name="Abdouelleil A."/>
            <person name="Abdulkadir J."/>
            <person name="Abebe A."/>
            <person name="Abera B."/>
            <person name="Abreu J."/>
            <person name="Acer S.C."/>
            <person name="Aftuck L."/>
            <person name="Alexander A."/>
            <person name="An P."/>
            <person name="Anderson E."/>
            <person name="Anderson S."/>
            <person name="Arachi H."/>
            <person name="Azer M."/>
            <person name="Bachantsang P."/>
            <person name="Barry A."/>
            <person name="Bayul T."/>
            <person name="Berlin A."/>
            <person name="Bessette D."/>
            <person name="Bloom T."/>
            <person name="Blye J."/>
            <person name="Boguslavskiy L."/>
            <person name="Bonnet C."/>
            <person name="Boukhgalter B."/>
            <person name="Bourzgui I."/>
            <person name="Brown A."/>
            <person name="Cahill P."/>
            <person name="Channer S."/>
            <person name="Cheshatsang Y."/>
            <person name="Chuda L."/>
            <person name="Citroen M."/>
            <person name="Collymore A."/>
            <person name="Cooke P."/>
            <person name="Costello M."/>
            <person name="D'Aco K."/>
            <person name="Daza R."/>
            <person name="De Haan G."/>
            <person name="DeGray S."/>
            <person name="DeMaso C."/>
            <person name="Dhargay N."/>
            <person name="Dooley K."/>
            <person name="Dooley E."/>
            <person name="Doricent M."/>
            <person name="Dorje P."/>
            <person name="Dorjee K."/>
            <person name="Dupes A."/>
            <person name="Elong R."/>
            <person name="Falk J."/>
            <person name="Farina A."/>
            <person name="Faro S."/>
            <person name="Ferguson D."/>
            <person name="Fisher S."/>
            <person name="Foley C.D."/>
            <person name="Franke A."/>
            <person name="Friedrich D."/>
            <person name="Gadbois L."/>
            <person name="Gearin G."/>
            <person name="Gearin C.R."/>
            <person name="Giannoukos G."/>
            <person name="Goode T."/>
            <person name="Graham J."/>
            <person name="Grandbois E."/>
            <person name="Grewal S."/>
            <person name="Gyaltsen K."/>
            <person name="Hafez N."/>
            <person name="Hagos B."/>
            <person name="Hall J."/>
            <person name="Henson C."/>
            <person name="Hollinger A."/>
            <person name="Honan T."/>
            <person name="Huard M.D."/>
            <person name="Hughes L."/>
            <person name="Hurhula B."/>
            <person name="Husby M.E."/>
            <person name="Kamat A."/>
            <person name="Kanga B."/>
            <person name="Kashin S."/>
            <person name="Khazanovich D."/>
            <person name="Kisner P."/>
            <person name="Lance K."/>
            <person name="Lara M."/>
            <person name="Lee W."/>
            <person name="Lennon N."/>
            <person name="Letendre F."/>
            <person name="LeVine R."/>
            <person name="Lipovsky A."/>
            <person name="Liu X."/>
            <person name="Liu J."/>
            <person name="Liu S."/>
            <person name="Lokyitsang T."/>
            <person name="Lokyitsang Y."/>
            <person name="Lubonja R."/>
            <person name="Lui A."/>
            <person name="MacDonald P."/>
            <person name="Magnisalis V."/>
            <person name="Maru K."/>
            <person name="Matthews C."/>
            <person name="McCusker W."/>
            <person name="McDonough S."/>
            <person name="Mehta T."/>
            <person name="Meldrim J."/>
            <person name="Meneus L."/>
            <person name="Mihai O."/>
            <person name="Mihalev A."/>
            <person name="Mihova T."/>
            <person name="Mittelman R."/>
            <person name="Mlenga V."/>
            <person name="Montmayeur A."/>
            <person name="Mulrain L."/>
            <person name="Navidi A."/>
            <person name="Naylor J."/>
            <person name="Negash T."/>
            <person name="Nguyen T."/>
            <person name="Nguyen N."/>
            <person name="Nicol R."/>
            <person name="Norbu C."/>
            <person name="Norbu N."/>
            <person name="Novod N."/>
            <person name="O'Neill B."/>
            <person name="Osman S."/>
            <person name="Markiewicz E."/>
            <person name="Oyono O.L."/>
            <person name="Patti C."/>
            <person name="Phunkhang P."/>
            <person name="Pierre F."/>
            <person name="Priest M."/>
            <person name="Raghuraman S."/>
            <person name="Rege F."/>
            <person name="Reyes R."/>
            <person name="Rise C."/>
            <person name="Rogov P."/>
            <person name="Ross K."/>
            <person name="Ryan E."/>
            <person name="Settipalli S."/>
            <person name="Shea T."/>
            <person name="Sherpa N."/>
            <person name="Shi L."/>
            <person name="Shih D."/>
            <person name="Sparrow T."/>
            <person name="Spaulding J."/>
            <person name="Stalker J."/>
            <person name="Stange-Thomann N."/>
            <person name="Stavropoulos S."/>
            <person name="Stone C."/>
            <person name="Strader C."/>
            <person name="Tesfaye S."/>
            <person name="Thomson T."/>
            <person name="Thoulutsang Y."/>
            <person name="Thoulutsang D."/>
            <person name="Topham K."/>
            <person name="Topping I."/>
            <person name="Tsamla T."/>
            <person name="Vassiliev H."/>
            <person name="Vo A."/>
            <person name="Wangchuk T."/>
            <person name="Wangdi T."/>
            <person name="Weiand M."/>
            <person name="Wilkinson J."/>
            <person name="Wilson A."/>
            <person name="Yadav S."/>
            <person name="Young G."/>
            <person name="Yu Q."/>
            <person name="Zembek L."/>
            <person name="Zhong D."/>
            <person name="Zimmer A."/>
            <person name="Zwirko Z."/>
            <person name="Jaffe D.B."/>
            <person name="Alvarez P."/>
            <person name="Brockman W."/>
            <person name="Butler J."/>
            <person name="Chin C."/>
            <person name="Gnerre S."/>
            <person name="Grabherr M."/>
            <person name="Kleber M."/>
            <person name="Mauceli E."/>
            <person name="MacCallum I."/>
        </authorList>
    </citation>
    <scope>NUCLEOTIDE SEQUENCE [LARGE SCALE GENOMIC DNA]</scope>
    <source>
        <strain evidence="3">Tucson 14024-0371.13</strain>
    </source>
</reference>
<keyword evidence="1" id="KW-0472">Membrane</keyword>
<keyword evidence="1" id="KW-0812">Transmembrane</keyword>
<keyword evidence="3" id="KW-1185">Reference proteome</keyword>
<evidence type="ECO:0000313" key="3">
    <source>
        <dbReference type="Proteomes" id="UP000007801"/>
    </source>
</evidence>
<dbReference type="Proteomes" id="UP000007801">
    <property type="component" value="Unassembled WGS sequence"/>
</dbReference>
<evidence type="ECO:0000313" key="2">
    <source>
        <dbReference type="EMBL" id="KPU78703.1"/>
    </source>
</evidence>
<name>A0A0P8XVH5_DROAN</name>
<dbReference type="AlphaFoldDB" id="A0A0P8XVH5"/>
<dbReference type="GeneID" id="26514512"/>